<evidence type="ECO:0000256" key="3">
    <source>
        <dbReference type="ARBA" id="ARBA00023004"/>
    </source>
</evidence>
<dbReference type="Pfam" id="PF06537">
    <property type="entry name" value="DHOR"/>
    <property type="match status" value="2"/>
</dbReference>
<accession>A0ABU6HDB4</accession>
<dbReference type="PANTHER" id="PTHR30600:SF4">
    <property type="entry name" value="CYTOCHROME C DOMAIN-CONTAINING PROTEIN"/>
    <property type="match status" value="1"/>
</dbReference>
<dbReference type="SUPFAM" id="SSF46626">
    <property type="entry name" value="Cytochrome c"/>
    <property type="match status" value="1"/>
</dbReference>
<feature type="domain" description="Cytochrome c" evidence="7">
    <location>
        <begin position="341"/>
        <end position="462"/>
    </location>
</feature>
<organism evidence="8 9">
    <name type="scientific">Mesobacterium hydrothermale</name>
    <dbReference type="NCBI Taxonomy" id="3111907"/>
    <lineage>
        <taxon>Bacteria</taxon>
        <taxon>Pseudomonadati</taxon>
        <taxon>Pseudomonadota</taxon>
        <taxon>Alphaproteobacteria</taxon>
        <taxon>Rhodobacterales</taxon>
        <taxon>Roseobacteraceae</taxon>
        <taxon>Mesobacterium</taxon>
    </lineage>
</organism>
<sequence length="472" mass="50325">MKHPVLVLSLGSAVLAMAALALSAEAETKAQPNARLLAPTTDFSRPEQFETQQGGTGTTLDRIDQSAFSHPSAMLTATQRAEFAQGNEVFDREWVAAPSSTIASDGLGPYFNARSCQGCHINGGRGHPPLDGDTSMVSMLFALSDGQGAPDPVFGHQFQDQAIAGFTGEGTIRVVYESVRFTYPDGTNVDLRRPVYSTDAALAAGVALNPRIAPQMIGLGLIEAIDQKDILSRADPDDADGDGISGRAHWLGDGALGRFGWKATTGSVMEQSALAFFNDMSLSTWMFPAPHGDCTTAQETCRTAEHGDDDGLPEVDDGLLDSVSFYSANLAVPARRGVDDPRVLEGKALFYAAGCVSCHVPKHATGENTAPELRNQVIWPYSDFLLHDLGPGLADTTPTGDVAGSEWRTPPLWGIGMTAMVSGHTNFLHDGRARSLEEAILWHGGEAESARDSFAGFLKEHRASLLHFLNSL</sequence>
<reference evidence="8 9" key="1">
    <citation type="submission" date="2024-01" db="EMBL/GenBank/DDBJ databases">
        <title>Mesobacterium rodlantinim sp. nov., isolated from shallow sea hydrothermal systems off Kueishantao Island.</title>
        <authorList>
            <person name="Su Z."/>
            <person name="Tang K."/>
        </authorList>
    </citation>
    <scope>NUCLEOTIDE SEQUENCE [LARGE SCALE GENOMIC DNA]</scope>
    <source>
        <strain evidence="8 9">TK19101</strain>
    </source>
</reference>
<dbReference type="PROSITE" id="PS51007">
    <property type="entry name" value="CYTC"/>
    <property type="match status" value="1"/>
</dbReference>
<dbReference type="InterPro" id="IPR036909">
    <property type="entry name" value="Cyt_c-like_dom_sf"/>
</dbReference>
<keyword evidence="6" id="KW-0732">Signal</keyword>
<evidence type="ECO:0000313" key="8">
    <source>
        <dbReference type="EMBL" id="MEC3860276.1"/>
    </source>
</evidence>
<dbReference type="Gene3D" id="1.10.760.10">
    <property type="entry name" value="Cytochrome c-like domain"/>
    <property type="match status" value="1"/>
</dbReference>
<dbReference type="InterPro" id="IPR051395">
    <property type="entry name" value="Cytochrome_c_Peroxidase/MauG"/>
</dbReference>
<keyword evidence="9" id="KW-1185">Reference proteome</keyword>
<protein>
    <submittedName>
        <fullName evidence="8">Di-heme oxidoredictase family protein</fullName>
    </submittedName>
</protein>
<proteinExistence type="predicted"/>
<feature type="chain" id="PRO_5047416550" evidence="6">
    <location>
        <begin position="19"/>
        <end position="472"/>
    </location>
</feature>
<evidence type="ECO:0000313" key="9">
    <source>
        <dbReference type="Proteomes" id="UP001348149"/>
    </source>
</evidence>
<name>A0ABU6HDB4_9RHOB</name>
<dbReference type="InterPro" id="IPR010538">
    <property type="entry name" value="DHOR"/>
</dbReference>
<dbReference type="PIRSF" id="PIRSF028099">
    <property type="entry name" value="DUF1111"/>
    <property type="match status" value="1"/>
</dbReference>
<dbReference type="EMBL" id="JAYLLH010000003">
    <property type="protein sequence ID" value="MEC3860276.1"/>
    <property type="molecule type" value="Genomic_DNA"/>
</dbReference>
<evidence type="ECO:0000256" key="2">
    <source>
        <dbReference type="ARBA" id="ARBA00022723"/>
    </source>
</evidence>
<comment type="caution">
    <text evidence="8">The sequence shown here is derived from an EMBL/GenBank/DDBJ whole genome shotgun (WGS) entry which is preliminary data.</text>
</comment>
<evidence type="ECO:0000256" key="4">
    <source>
        <dbReference type="PROSITE-ProRule" id="PRU00433"/>
    </source>
</evidence>
<feature type="region of interest" description="Disordered" evidence="5">
    <location>
        <begin position="38"/>
        <end position="60"/>
    </location>
</feature>
<gene>
    <name evidence="8" type="ORF">VK792_03185</name>
</gene>
<keyword evidence="3 4" id="KW-0408">Iron</keyword>
<keyword evidence="1 4" id="KW-0349">Heme</keyword>
<dbReference type="Proteomes" id="UP001348149">
    <property type="component" value="Unassembled WGS sequence"/>
</dbReference>
<evidence type="ECO:0000256" key="1">
    <source>
        <dbReference type="ARBA" id="ARBA00022617"/>
    </source>
</evidence>
<keyword evidence="2 4" id="KW-0479">Metal-binding</keyword>
<feature type="signal peptide" evidence="6">
    <location>
        <begin position="1"/>
        <end position="18"/>
    </location>
</feature>
<evidence type="ECO:0000256" key="6">
    <source>
        <dbReference type="SAM" id="SignalP"/>
    </source>
</evidence>
<evidence type="ECO:0000256" key="5">
    <source>
        <dbReference type="SAM" id="MobiDB-lite"/>
    </source>
</evidence>
<dbReference type="InterPro" id="IPR009056">
    <property type="entry name" value="Cyt_c-like_dom"/>
</dbReference>
<dbReference type="PANTHER" id="PTHR30600">
    <property type="entry name" value="CYTOCHROME C PEROXIDASE-RELATED"/>
    <property type="match status" value="1"/>
</dbReference>
<evidence type="ECO:0000259" key="7">
    <source>
        <dbReference type="PROSITE" id="PS51007"/>
    </source>
</evidence>